<name>A0ABM8QRW5_9BACT</name>
<evidence type="ECO:0000313" key="3">
    <source>
        <dbReference type="EMBL" id="CAE6711960.1"/>
    </source>
</evidence>
<evidence type="ECO:0000313" key="4">
    <source>
        <dbReference type="Proteomes" id="UP000675880"/>
    </source>
</evidence>
<proteinExistence type="predicted"/>
<evidence type="ECO:0000256" key="1">
    <source>
        <dbReference type="SAM" id="Coils"/>
    </source>
</evidence>
<evidence type="ECO:0008006" key="5">
    <source>
        <dbReference type="Google" id="ProtNLM"/>
    </source>
</evidence>
<reference evidence="3 4" key="1">
    <citation type="submission" date="2021-02" db="EMBL/GenBank/DDBJ databases">
        <authorList>
            <person name="Han P."/>
        </authorList>
    </citation>
    <scope>NUCLEOTIDE SEQUENCE [LARGE SCALE GENOMIC DNA]</scope>
    <source>
        <strain evidence="3">Candidatus Nitrospira sp. ZN2</strain>
    </source>
</reference>
<feature type="region of interest" description="Disordered" evidence="2">
    <location>
        <begin position="208"/>
        <end position="235"/>
    </location>
</feature>
<evidence type="ECO:0000256" key="2">
    <source>
        <dbReference type="SAM" id="MobiDB-lite"/>
    </source>
</evidence>
<keyword evidence="1" id="KW-0175">Coiled coil</keyword>
<sequence>MNRKQQRLAEKPVHLLTLAPDKGEKGAVNPFAPSPLRAAIGKVFVKLEDMTERFEDWCQYGSSEDRTEQPLGQRVSKWLGAPVARHIEHEVQAEHGLVPARRWDGAVGDLIFRLRDRAGFVQRALAAQARELKDWVIQHTQSTQAELHELREQVSTQKAQMEELSSQLQDLRALVSSQQQVLMYMGKDMEMAPPAELELSLVPPRALPYRDREMKPSRDRREASAEASEIPYLNA</sequence>
<dbReference type="Proteomes" id="UP000675880">
    <property type="component" value="Unassembled WGS sequence"/>
</dbReference>
<accession>A0ABM8QRW5</accession>
<feature type="compositionally biased region" description="Basic and acidic residues" evidence="2">
    <location>
        <begin position="208"/>
        <end position="224"/>
    </location>
</feature>
<comment type="caution">
    <text evidence="3">The sequence shown here is derived from an EMBL/GenBank/DDBJ whole genome shotgun (WGS) entry which is preliminary data.</text>
</comment>
<keyword evidence="4" id="KW-1185">Reference proteome</keyword>
<feature type="coiled-coil region" evidence="1">
    <location>
        <begin position="140"/>
        <end position="181"/>
    </location>
</feature>
<gene>
    <name evidence="3" type="ORF">NSPZN2_11261</name>
</gene>
<dbReference type="EMBL" id="CAJNBJ010000001">
    <property type="protein sequence ID" value="CAE6711960.1"/>
    <property type="molecule type" value="Genomic_DNA"/>
</dbReference>
<organism evidence="3 4">
    <name type="scientific">Nitrospira defluvii</name>
    <dbReference type="NCBI Taxonomy" id="330214"/>
    <lineage>
        <taxon>Bacteria</taxon>
        <taxon>Pseudomonadati</taxon>
        <taxon>Nitrospirota</taxon>
        <taxon>Nitrospiria</taxon>
        <taxon>Nitrospirales</taxon>
        <taxon>Nitrospiraceae</taxon>
        <taxon>Nitrospira</taxon>
    </lineage>
</organism>
<protein>
    <recommendedName>
        <fullName evidence="5">KfrA N-terminal DNA-binding domain-containing protein</fullName>
    </recommendedName>
</protein>
<dbReference type="RefSeq" id="WP_213041031.1">
    <property type="nucleotide sequence ID" value="NZ_CAJNBJ010000001.1"/>
</dbReference>